<comment type="caution">
    <text evidence="2">The sequence shown here is derived from an EMBL/GenBank/DDBJ whole genome shotgun (WGS) entry which is preliminary data.</text>
</comment>
<keyword evidence="3" id="KW-1185">Reference proteome</keyword>
<dbReference type="Pfam" id="PF00583">
    <property type="entry name" value="Acetyltransf_1"/>
    <property type="match status" value="1"/>
</dbReference>
<dbReference type="SUPFAM" id="SSF55729">
    <property type="entry name" value="Acyl-CoA N-acyltransferases (Nat)"/>
    <property type="match status" value="1"/>
</dbReference>
<dbReference type="Gene3D" id="3.40.630.30">
    <property type="match status" value="1"/>
</dbReference>
<protein>
    <recommendedName>
        <fullName evidence="1">N-acetyltransferase domain-containing protein</fullName>
    </recommendedName>
</protein>
<evidence type="ECO:0000313" key="2">
    <source>
        <dbReference type="EMBL" id="TVY80747.1"/>
    </source>
</evidence>
<dbReference type="OrthoDB" id="3853310at2759"/>
<evidence type="ECO:0000313" key="3">
    <source>
        <dbReference type="Proteomes" id="UP000469558"/>
    </source>
</evidence>
<reference evidence="2 3" key="1">
    <citation type="submission" date="2018-05" db="EMBL/GenBank/DDBJ databases">
        <title>Genome sequencing and assembly of the regulated plant pathogen Lachnellula willkommii and related sister species for the development of diagnostic species identification markers.</title>
        <authorList>
            <person name="Giroux E."/>
            <person name="Bilodeau G."/>
        </authorList>
    </citation>
    <scope>NUCLEOTIDE SEQUENCE [LARGE SCALE GENOMIC DNA]</scope>
    <source>
        <strain evidence="2 3">CBS 268.59</strain>
    </source>
</reference>
<dbReference type="AlphaFoldDB" id="A0A8T9C8I1"/>
<feature type="domain" description="N-acetyltransferase" evidence="1">
    <location>
        <begin position="135"/>
        <end position="277"/>
    </location>
</feature>
<sequence length="277" mass="29740">MLLTSHATATRLEAADTLHTTRQTHTVAILSPSSNSCTVPLGSGVAALTDPSFGRKLNRVTGFGMDSLISEAELVAVEKLFAERGLDTPITLCPLADPATVELLGKRGYTVDRFMGCYVRELSDRDLETGDEGGVKVTRLPAEREDEFRGVCVDGYEDGGRPIALLETVARLAILRADTTLCIASVDGEVAGSAGIALLETPQGDVAYFYVDSTLPAFRGKGVQAALLRQRLRDAREMGVGLVYAQARMGSGSARNIERAGFGLAYTKSWLVRRRVE</sequence>
<accession>A0A8T9C8I1</accession>
<dbReference type="PROSITE" id="PS51186">
    <property type="entry name" value="GNAT"/>
    <property type="match status" value="1"/>
</dbReference>
<dbReference type="InterPro" id="IPR000182">
    <property type="entry name" value="GNAT_dom"/>
</dbReference>
<dbReference type="InterPro" id="IPR016181">
    <property type="entry name" value="Acyl_CoA_acyltransferase"/>
</dbReference>
<dbReference type="GO" id="GO:0016747">
    <property type="term" value="F:acyltransferase activity, transferring groups other than amino-acyl groups"/>
    <property type="evidence" value="ECO:0007669"/>
    <property type="project" value="InterPro"/>
</dbReference>
<dbReference type="EMBL" id="QGMK01000620">
    <property type="protein sequence ID" value="TVY80747.1"/>
    <property type="molecule type" value="Genomic_DNA"/>
</dbReference>
<dbReference type="CDD" id="cd04301">
    <property type="entry name" value="NAT_SF"/>
    <property type="match status" value="1"/>
</dbReference>
<organism evidence="2 3">
    <name type="scientific">Lachnellula suecica</name>
    <dbReference type="NCBI Taxonomy" id="602035"/>
    <lineage>
        <taxon>Eukaryota</taxon>
        <taxon>Fungi</taxon>
        <taxon>Dikarya</taxon>
        <taxon>Ascomycota</taxon>
        <taxon>Pezizomycotina</taxon>
        <taxon>Leotiomycetes</taxon>
        <taxon>Helotiales</taxon>
        <taxon>Lachnaceae</taxon>
        <taxon>Lachnellula</taxon>
    </lineage>
</organism>
<gene>
    <name evidence="2" type="ORF">LSUE1_G002548</name>
</gene>
<dbReference type="Proteomes" id="UP000469558">
    <property type="component" value="Unassembled WGS sequence"/>
</dbReference>
<name>A0A8T9C8I1_9HELO</name>
<evidence type="ECO:0000259" key="1">
    <source>
        <dbReference type="PROSITE" id="PS51186"/>
    </source>
</evidence>
<proteinExistence type="predicted"/>